<dbReference type="NCBIfam" id="TIGR00116">
    <property type="entry name" value="tsf"/>
    <property type="match status" value="1"/>
</dbReference>
<keyword evidence="6" id="KW-0963">Cytoplasm</keyword>
<evidence type="ECO:0000259" key="9">
    <source>
        <dbReference type="Pfam" id="PF00889"/>
    </source>
</evidence>
<dbReference type="SUPFAM" id="SSF54713">
    <property type="entry name" value="Elongation factor Ts (EF-Ts), dimerisation domain"/>
    <property type="match status" value="2"/>
</dbReference>
<dbReference type="Pfam" id="PF00889">
    <property type="entry name" value="EF_TS"/>
    <property type="match status" value="1"/>
</dbReference>
<evidence type="ECO:0000256" key="1">
    <source>
        <dbReference type="ARBA" id="ARBA00005532"/>
    </source>
</evidence>
<feature type="region of interest" description="Involved in Mg(2+) ion dislocation from EF-Tu" evidence="6">
    <location>
        <begin position="76"/>
        <end position="79"/>
    </location>
</feature>
<comment type="function">
    <text evidence="5 6 7">Associates with the EF-Tu.GDP complex and induces the exchange of GDP to GTP. It remains bound to the aminoacyl-tRNA.EF-Tu.GTP complex up to the GTP hydrolysis stage on the ribosome.</text>
</comment>
<dbReference type="Gene3D" id="3.30.479.20">
    <property type="entry name" value="Elongation factor Ts, dimerisation domain"/>
    <property type="match status" value="2"/>
</dbReference>
<dbReference type="PANTHER" id="PTHR11741">
    <property type="entry name" value="ELONGATION FACTOR TS"/>
    <property type="match status" value="1"/>
</dbReference>
<feature type="domain" description="Translation elongation factor EFTs/EF1B dimerisation" evidence="9">
    <location>
        <begin position="67"/>
        <end position="274"/>
    </location>
</feature>
<dbReference type="PROSITE" id="PS01127">
    <property type="entry name" value="EF_TS_2"/>
    <property type="match status" value="1"/>
</dbReference>
<comment type="subcellular location">
    <subcellularLocation>
        <location evidence="6 8">Cytoplasm</location>
    </subcellularLocation>
</comment>
<dbReference type="HAMAP" id="MF_00050">
    <property type="entry name" value="EF_Ts"/>
    <property type="match status" value="1"/>
</dbReference>
<name>A0ABS0D8I1_9NOCA</name>
<organism evidence="10 11">
    <name type="scientific">Nocardia higoensis</name>
    <dbReference type="NCBI Taxonomy" id="228599"/>
    <lineage>
        <taxon>Bacteria</taxon>
        <taxon>Bacillati</taxon>
        <taxon>Actinomycetota</taxon>
        <taxon>Actinomycetes</taxon>
        <taxon>Mycobacteriales</taxon>
        <taxon>Nocardiaceae</taxon>
        <taxon>Nocardia</taxon>
    </lineage>
</organism>
<evidence type="ECO:0000256" key="3">
    <source>
        <dbReference type="ARBA" id="ARBA00022768"/>
    </source>
</evidence>
<keyword evidence="4 6" id="KW-0648">Protein biosynthesis</keyword>
<evidence type="ECO:0000256" key="4">
    <source>
        <dbReference type="ARBA" id="ARBA00022917"/>
    </source>
</evidence>
<keyword evidence="11" id="KW-1185">Reference proteome</keyword>
<keyword evidence="3 6" id="KW-0251">Elongation factor</keyword>
<dbReference type="Gene3D" id="1.10.286.20">
    <property type="match status" value="1"/>
</dbReference>
<proteinExistence type="inferred from homology"/>
<gene>
    <name evidence="6" type="primary">tsf</name>
    <name evidence="10" type="ORF">IU449_09040</name>
</gene>
<dbReference type="PROSITE" id="PS01126">
    <property type="entry name" value="EF_TS_1"/>
    <property type="match status" value="1"/>
</dbReference>
<evidence type="ECO:0000256" key="8">
    <source>
        <dbReference type="RuleBase" id="RU000643"/>
    </source>
</evidence>
<evidence type="ECO:0000256" key="2">
    <source>
        <dbReference type="ARBA" id="ARBA00016956"/>
    </source>
</evidence>
<reference evidence="10 11" key="1">
    <citation type="submission" date="2020-10" db="EMBL/GenBank/DDBJ databases">
        <title>Identification of Nocardia species via Next-generation sequencing and recognition of intraspecies genetic diversity.</title>
        <authorList>
            <person name="Li P."/>
            <person name="Li P."/>
            <person name="Lu B."/>
        </authorList>
    </citation>
    <scope>NUCLEOTIDE SEQUENCE [LARGE SCALE GENOMIC DNA]</scope>
    <source>
        <strain evidence="10 11">BJ06-0143</strain>
    </source>
</reference>
<dbReference type="SUPFAM" id="SSF46934">
    <property type="entry name" value="UBA-like"/>
    <property type="match status" value="1"/>
</dbReference>
<dbReference type="PANTHER" id="PTHR11741:SF0">
    <property type="entry name" value="ELONGATION FACTOR TS, MITOCHONDRIAL"/>
    <property type="match status" value="1"/>
</dbReference>
<dbReference type="InterPro" id="IPR018101">
    <property type="entry name" value="Transl_elong_Ts_CS"/>
</dbReference>
<evidence type="ECO:0000313" key="11">
    <source>
        <dbReference type="Proteomes" id="UP000707731"/>
    </source>
</evidence>
<dbReference type="InterPro" id="IPR014039">
    <property type="entry name" value="Transl_elong_EFTs/EF1B_dimer"/>
</dbReference>
<dbReference type="CDD" id="cd14275">
    <property type="entry name" value="UBA_EF-Ts"/>
    <property type="match status" value="1"/>
</dbReference>
<evidence type="ECO:0000313" key="10">
    <source>
        <dbReference type="EMBL" id="MBF6354686.1"/>
    </source>
</evidence>
<dbReference type="RefSeq" id="WP_195001409.1">
    <property type="nucleotide sequence ID" value="NZ_JADLQN010000001.1"/>
</dbReference>
<comment type="caution">
    <text evidence="10">The sequence shown here is derived from an EMBL/GenBank/DDBJ whole genome shotgun (WGS) entry which is preliminary data.</text>
</comment>
<dbReference type="EMBL" id="JADLQN010000001">
    <property type="protein sequence ID" value="MBF6354686.1"/>
    <property type="molecule type" value="Genomic_DNA"/>
</dbReference>
<evidence type="ECO:0000256" key="5">
    <source>
        <dbReference type="ARBA" id="ARBA00025453"/>
    </source>
</evidence>
<dbReference type="Gene3D" id="1.10.8.10">
    <property type="entry name" value="DNA helicase RuvA subunit, C-terminal domain"/>
    <property type="match status" value="1"/>
</dbReference>
<evidence type="ECO:0000256" key="7">
    <source>
        <dbReference type="RuleBase" id="RU000642"/>
    </source>
</evidence>
<dbReference type="GO" id="GO:0003746">
    <property type="term" value="F:translation elongation factor activity"/>
    <property type="evidence" value="ECO:0007669"/>
    <property type="project" value="UniProtKB-KW"/>
</dbReference>
<evidence type="ECO:0000256" key="6">
    <source>
        <dbReference type="HAMAP-Rule" id="MF_00050"/>
    </source>
</evidence>
<sequence>MANYTAADVKRLRELTGSGMMDCKNALAETDGDFDKAVELLRIKGAKDVGKRAERTTAEGLVAAKEGVMVEINSETDFVAKNAEFQALADQIVTVAAAAKPGDLDALKALDLGDGRTADSALQELAAKIGEKLELRRVVSLDGPVATYLHKRASDLPPAVGVLVEFQGEGDAAAEAARAAAMQVAALRAKYVSRDEVPADIVENERRIAEQTAREEGKPEAALAKITEGRVNGFFKDVVLLEQSSVTDSKKTVKQQLEEAGATITRFARFEVGQA</sequence>
<protein>
    <recommendedName>
        <fullName evidence="2 6">Elongation factor Ts</fullName>
        <shortName evidence="6">EF-Ts</shortName>
    </recommendedName>
</protein>
<dbReference type="InterPro" id="IPR001816">
    <property type="entry name" value="Transl_elong_EFTs/EF1B"/>
</dbReference>
<comment type="similarity">
    <text evidence="1 6 7">Belongs to the EF-Ts family.</text>
</comment>
<accession>A0ABS0D8I1</accession>
<dbReference type="Proteomes" id="UP000707731">
    <property type="component" value="Unassembled WGS sequence"/>
</dbReference>
<dbReference type="InterPro" id="IPR036402">
    <property type="entry name" value="EF-Ts_dimer_sf"/>
</dbReference>
<dbReference type="InterPro" id="IPR009060">
    <property type="entry name" value="UBA-like_sf"/>
</dbReference>